<reference evidence="2" key="2">
    <citation type="journal article" date="2013" name="PLoS Genet.">
        <title>Comparative genome structure, secondary metabolite, and effector coding capacity across Cochliobolus pathogens.</title>
        <authorList>
            <person name="Condon B.J."/>
            <person name="Leng Y."/>
            <person name="Wu D."/>
            <person name="Bushley K.E."/>
            <person name="Ohm R.A."/>
            <person name="Otillar R."/>
            <person name="Martin J."/>
            <person name="Schackwitz W."/>
            <person name="Grimwood J."/>
            <person name="MohdZainudin N."/>
            <person name="Xue C."/>
            <person name="Wang R."/>
            <person name="Manning V.A."/>
            <person name="Dhillon B."/>
            <person name="Tu Z.J."/>
            <person name="Steffenson B.J."/>
            <person name="Salamov A."/>
            <person name="Sun H."/>
            <person name="Lowry S."/>
            <person name="LaButti K."/>
            <person name="Han J."/>
            <person name="Copeland A."/>
            <person name="Lindquist E."/>
            <person name="Barry K."/>
            <person name="Schmutz J."/>
            <person name="Baker S.E."/>
            <person name="Ciuffetti L.M."/>
            <person name="Grigoriev I.V."/>
            <person name="Zhong S."/>
            <person name="Turgeon B.G."/>
        </authorList>
    </citation>
    <scope>NUCLEOTIDE SEQUENCE [LARGE SCALE GENOMIC DNA]</scope>
    <source>
        <strain evidence="2">ND90Pr / ATCC 201652</strain>
    </source>
</reference>
<dbReference type="HOGENOM" id="CLU_2849546_0_0_1"/>
<dbReference type="RefSeq" id="XP_007694729.1">
    <property type="nucleotide sequence ID" value="XM_007696539.1"/>
</dbReference>
<dbReference type="EMBL" id="KB445637">
    <property type="protein sequence ID" value="EMD69393.1"/>
    <property type="molecule type" value="Genomic_DNA"/>
</dbReference>
<dbReference type="Proteomes" id="UP000016934">
    <property type="component" value="Unassembled WGS sequence"/>
</dbReference>
<reference evidence="1 2" key="1">
    <citation type="journal article" date="2012" name="PLoS Pathog.">
        <title>Diverse lifestyles and strategies of plant pathogenesis encoded in the genomes of eighteen Dothideomycetes fungi.</title>
        <authorList>
            <person name="Ohm R.A."/>
            <person name="Feau N."/>
            <person name="Henrissat B."/>
            <person name="Schoch C.L."/>
            <person name="Horwitz B.A."/>
            <person name="Barry K.W."/>
            <person name="Condon B.J."/>
            <person name="Copeland A.C."/>
            <person name="Dhillon B."/>
            <person name="Glaser F."/>
            <person name="Hesse C.N."/>
            <person name="Kosti I."/>
            <person name="LaButti K."/>
            <person name="Lindquist E.A."/>
            <person name="Lucas S."/>
            <person name="Salamov A.A."/>
            <person name="Bradshaw R.E."/>
            <person name="Ciuffetti L."/>
            <person name="Hamelin R.C."/>
            <person name="Kema G.H.J."/>
            <person name="Lawrence C."/>
            <person name="Scott J.A."/>
            <person name="Spatafora J.W."/>
            <person name="Turgeon B.G."/>
            <person name="de Wit P.J.G.M."/>
            <person name="Zhong S."/>
            <person name="Goodwin S.B."/>
            <person name="Grigoriev I.V."/>
        </authorList>
    </citation>
    <scope>NUCLEOTIDE SEQUENCE [LARGE SCALE GENOMIC DNA]</scope>
    <source>
        <strain evidence="2">ND90Pr / ATCC 201652</strain>
    </source>
</reference>
<accession>M2SQ74</accession>
<proteinExistence type="predicted"/>
<name>M2SQ74_COCSN</name>
<evidence type="ECO:0000313" key="2">
    <source>
        <dbReference type="Proteomes" id="UP000016934"/>
    </source>
</evidence>
<evidence type="ECO:0000313" key="1">
    <source>
        <dbReference type="EMBL" id="EMD69393.1"/>
    </source>
</evidence>
<sequence>MGKDLFQPSSASLPRRALRTLHIRQAHRANIPIHLAISTRGLECHCNYPFRNQPCACIGITGCCA</sequence>
<dbReference type="KEGG" id="bsc:COCSADRAFT_209580"/>
<organism evidence="1 2">
    <name type="scientific">Cochliobolus sativus (strain ND90Pr / ATCC 201652)</name>
    <name type="common">Common root rot and spot blotch fungus</name>
    <name type="synonym">Bipolaris sorokiniana</name>
    <dbReference type="NCBI Taxonomy" id="665912"/>
    <lineage>
        <taxon>Eukaryota</taxon>
        <taxon>Fungi</taxon>
        <taxon>Dikarya</taxon>
        <taxon>Ascomycota</taxon>
        <taxon>Pezizomycotina</taxon>
        <taxon>Dothideomycetes</taxon>
        <taxon>Pleosporomycetidae</taxon>
        <taxon>Pleosporales</taxon>
        <taxon>Pleosporineae</taxon>
        <taxon>Pleosporaceae</taxon>
        <taxon>Bipolaris</taxon>
    </lineage>
</organism>
<dbReference type="AlphaFoldDB" id="M2SQ74"/>
<dbReference type="GeneID" id="19134376"/>
<gene>
    <name evidence="1" type="ORF">COCSADRAFT_209580</name>
</gene>
<protein>
    <submittedName>
        <fullName evidence="1">Uncharacterized protein</fullName>
    </submittedName>
</protein>
<keyword evidence="2" id="KW-1185">Reference proteome</keyword>